<dbReference type="GeneID" id="28970362"/>
<feature type="region of interest" description="Disordered" evidence="2">
    <location>
        <begin position="140"/>
        <end position="174"/>
    </location>
</feature>
<feature type="compositionally biased region" description="Polar residues" evidence="2">
    <location>
        <begin position="1674"/>
        <end position="1685"/>
    </location>
</feature>
<evidence type="ECO:0000313" key="3">
    <source>
        <dbReference type="EMBL" id="OBR83104.1"/>
    </source>
</evidence>
<feature type="region of interest" description="Disordered" evidence="2">
    <location>
        <begin position="361"/>
        <end position="385"/>
    </location>
</feature>
<feature type="compositionally biased region" description="Polar residues" evidence="2">
    <location>
        <begin position="1732"/>
        <end position="1743"/>
    </location>
</feature>
<accession>A0A1A5ZZ67</accession>
<dbReference type="EMBL" id="CP144538">
    <property type="protein sequence ID" value="WWC64650.1"/>
    <property type="molecule type" value="Genomic_DNA"/>
</dbReference>
<name>A0A1A5ZZ67_9TREE</name>
<feature type="region of interest" description="Disordered" evidence="2">
    <location>
        <begin position="844"/>
        <end position="864"/>
    </location>
</feature>
<dbReference type="KEGG" id="kdj:28970362"/>
<feature type="coiled-coil region" evidence="1">
    <location>
        <begin position="1195"/>
        <end position="1460"/>
    </location>
</feature>
<organism evidence="3">
    <name type="scientific">Kwoniella dejecticola CBS 10117</name>
    <dbReference type="NCBI Taxonomy" id="1296121"/>
    <lineage>
        <taxon>Eukaryota</taxon>
        <taxon>Fungi</taxon>
        <taxon>Dikarya</taxon>
        <taxon>Basidiomycota</taxon>
        <taxon>Agaricomycotina</taxon>
        <taxon>Tremellomycetes</taxon>
        <taxon>Tremellales</taxon>
        <taxon>Cryptococcaceae</taxon>
        <taxon>Kwoniella</taxon>
    </lineage>
</organism>
<dbReference type="Gene3D" id="1.10.287.1490">
    <property type="match status" value="2"/>
</dbReference>
<keyword evidence="1" id="KW-0175">Coiled coil</keyword>
<reference evidence="3" key="1">
    <citation type="submission" date="2013-07" db="EMBL/GenBank/DDBJ databases">
        <title>The Genome Sequence of Cryptococcus dejecticola CBS10117.</title>
        <authorList>
            <consortium name="The Broad Institute Genome Sequencing Platform"/>
            <person name="Cuomo C."/>
            <person name="Litvintseva A."/>
            <person name="Chen Y."/>
            <person name="Heitman J."/>
            <person name="Sun S."/>
            <person name="Springer D."/>
            <person name="Dromer F."/>
            <person name="Young S.K."/>
            <person name="Zeng Q."/>
            <person name="Gargeya S."/>
            <person name="Fitzgerald M."/>
            <person name="Abouelleil A."/>
            <person name="Alvarado L."/>
            <person name="Berlin A.M."/>
            <person name="Chapman S.B."/>
            <person name="Dewar J."/>
            <person name="Goldberg J."/>
            <person name="Griggs A."/>
            <person name="Gujja S."/>
            <person name="Hansen M."/>
            <person name="Howarth C."/>
            <person name="Imamovic A."/>
            <person name="Larimer J."/>
            <person name="McCowan C."/>
            <person name="Murphy C."/>
            <person name="Pearson M."/>
            <person name="Priest M."/>
            <person name="Roberts A."/>
            <person name="Saif S."/>
            <person name="Shea T."/>
            <person name="Sykes S."/>
            <person name="Wortman J."/>
            <person name="Nusbaum C."/>
            <person name="Birren B."/>
        </authorList>
    </citation>
    <scope>NUCLEOTIDE SEQUENCE [LARGE SCALE GENOMIC DNA]</scope>
    <source>
        <strain evidence="3">CBS 10117</strain>
    </source>
</reference>
<dbReference type="VEuPathDB" id="FungiDB:I303_06663"/>
<dbReference type="PANTHER" id="PTHR23159:SF60">
    <property type="entry name" value="SPINDLE ASSEMBLY ABNORMAL PROTEIN 4"/>
    <property type="match status" value="1"/>
</dbReference>
<sequence>MSFIGAGELEHKVNQLQRQLDHKDHELNSIKNEQRKKDDDLNKARRAKEDAEYKLRDEAERAHQAEKSISSKTNEITQLKLKLSNLESSLGQANEKLKREEKDNERIQNALDEALNSGSDGASLQIRSLQSRIKQLEENLKSAEQEKESLRNQGQGSPNDPWASSEPLTRGERNRLMVLQNQVESLREENARLQSSGPSKSSSSSSDISGSSSPSRPKGKRRSMSVSGPAPSEMLELENQIMTLQEQLALRKKDLDKAVNEKLAAEITSKKKVQKLESDMDDIKEELDFYRRNQDAGSSGEVEKVKKAMKLENDNLRVQLSEKEEEITKRSQEIQELEKKSERATALELELENERNARVLLEQQQSSSTSNVDGASEGLQEAEEKIQSLQAELAKARSGSTTSKGDMELRQVKRELQKTIRDKEYLESLVKENDELLAEKDEEIQRMKTAIPVPGSPVLYAQPDGRLEELENQKIDLKNQIQEQQGKYEADIKAIELQLNKNPRELSRLEKAERELRDKWQAAQEDIQAIGAQRDESNAQLREASEKLSAKQAECTSLASQAETLRADLLQAQDMASTSKLQSDELRAKLSEAELSLKDKESVVNDLKAQRNELETALSSQTRDSADLTKMAEALTAAQNDLMQTQATLVAMEEQKSRLEEKVEVSNKKNEATLQQINDLTANLAAIEAQLGKSEQQVQILSDEKDEVLKSFRDQLDDLKADLSSLQIQLDVKIAELAVSTAAHEEVQTRFEEAVQSLNKVQDKLTALEEVQADQSTESESRVKDEELFQLKEDKARLAQELEGTKVEHEKEMAASNFKNEQDLTETQHRIKALQEQVESLQTALSASQNTASRSEIASDSETLHRMEQKISQLRTERDELRHNLSFVQNERHFAIRAATSDKESALKDVRKTKEELKQSNAAYEKLQSEWRSLNERFETQEEDNAESRQLSKRISGLETDLADQNLKVKSLELVLQNKMKTLSSLQGQLQSAESRAEGLQKELLEMVHHVGQTTKLSDPPRPPSAFSEHNDSPTEMVPPLNSNNTGERTRRTSLGHMRSRSNVSVSAHTMQNLNVERQLQAKIGRRDARIAELTHDLEKANMNLTLAKEAQEETLEEISELTEERDRLQAKIQQAEEEHEDPEVLRSLVLSLIMYRQSHQSSQARWGVAKDLLAKNREAASVLRTSVTESESKAAENAKRLQDMVEEKSTLEEQVNAVRAKQETSQADLKGAQQSMQALHTRIDEYEAAKMAAAEKEIAVSAIEAQVAEKEDRIRDLKAQNIDYTTRIETLNGAMAELRSSREEEIAKLNAEIELLKVSIEGSSEQAKNLEAEKAGLAEQVSAAERALEEGMSEVSHEKERLEARAQDLERRVSELEGQLNEKVDALEQAAKKSEEIQKDLELAQRKEEQVDEREAVIATLQRELTDLKHRAQQDSENAMRLEDELTALRDIIKTTAEEKSALSDQMETMRDTISAKERIQEINKKQLEEAVTELSEVKQAKIMVDSMITKVKDELERSQQDRHLVEGYLKEVEGRLDGLSAQLASAKQELIDAQHQLEISQKASAEHQKELDDLKNENSELKVRLDQALTQCEATPNSEIDRVDDELVNDLKERIEQLEASLTQKTEEVDEADDRTREAFKANAKLEKKLGKLQRQLETAQVEKNTALNKLATQPQPQPTLVSQPQAQAQARAQAPKQRIVSAPLPISNSTAQPQPQPQPQTQSQAQSQRTPLTSVNIFKPTTNTNSNTSSAENVNTDANAKIGHKRHREDEPIKPTAPEAILQAPPISMMKTKSISPGKPLTHHPRTSFTPQRGPQPQLDIGKQRPAFPLPPTRSAFQPQTQPR</sequence>
<feature type="coiled-coil region" evidence="1">
    <location>
        <begin position="1531"/>
        <end position="1672"/>
    </location>
</feature>
<feature type="compositionally biased region" description="Low complexity" evidence="2">
    <location>
        <begin position="1686"/>
        <end position="1701"/>
    </location>
</feature>
<dbReference type="RefSeq" id="XP_018260946.1">
    <property type="nucleotide sequence ID" value="XM_018409943.1"/>
</dbReference>
<dbReference type="EMBL" id="KI894034">
    <property type="protein sequence ID" value="OBR83104.1"/>
    <property type="molecule type" value="Genomic_DNA"/>
</dbReference>
<feature type="compositionally biased region" description="Low complexity" evidence="2">
    <location>
        <begin position="195"/>
        <end position="216"/>
    </location>
</feature>
<feature type="compositionally biased region" description="Basic and acidic residues" evidence="2">
    <location>
        <begin position="140"/>
        <end position="150"/>
    </location>
</feature>
<feature type="compositionally biased region" description="Basic and acidic residues" evidence="2">
    <location>
        <begin position="15"/>
        <end position="66"/>
    </location>
</feature>
<feature type="region of interest" description="Disordered" evidence="2">
    <location>
        <begin position="1674"/>
        <end position="1847"/>
    </location>
</feature>
<feature type="region of interest" description="Disordered" evidence="2">
    <location>
        <begin position="188"/>
        <end position="231"/>
    </location>
</feature>
<evidence type="ECO:0000256" key="2">
    <source>
        <dbReference type="SAM" id="MobiDB-lite"/>
    </source>
</evidence>
<feature type="compositionally biased region" description="Polar residues" evidence="2">
    <location>
        <begin position="1838"/>
        <end position="1847"/>
    </location>
</feature>
<gene>
    <name evidence="3" type="ORF">I303_06663</name>
    <name evidence="4" type="ORF">I303_107261</name>
</gene>
<protein>
    <submittedName>
        <fullName evidence="3">Uncharacterized protein</fullName>
    </submittedName>
</protein>
<reference evidence="4" key="3">
    <citation type="submission" date="2024-02" db="EMBL/GenBank/DDBJ databases">
        <title>Comparative genomics of Cryptococcus and Kwoniella reveals pathogenesis evolution and contrasting modes of karyotype evolution via chromosome fusion or intercentromeric recombination.</title>
        <authorList>
            <person name="Coelho M.A."/>
            <person name="David-Palma M."/>
            <person name="Shea T."/>
            <person name="Bowers K."/>
            <person name="McGinley-Smith S."/>
            <person name="Mohammad A.W."/>
            <person name="Gnirke A."/>
            <person name="Yurkov A.M."/>
            <person name="Nowrousian M."/>
            <person name="Sun S."/>
            <person name="Cuomo C.A."/>
            <person name="Heitman J."/>
        </authorList>
    </citation>
    <scope>NUCLEOTIDE SEQUENCE</scope>
    <source>
        <strain evidence="4">CBS 10117</strain>
    </source>
</reference>
<feature type="coiled-coil region" evidence="1">
    <location>
        <begin position="976"/>
        <end position="1010"/>
    </location>
</feature>
<dbReference type="Proteomes" id="UP000078595">
    <property type="component" value="Chromosome 9"/>
</dbReference>
<feature type="compositionally biased region" description="Polar residues" evidence="2">
    <location>
        <begin position="844"/>
        <end position="861"/>
    </location>
</feature>
<dbReference type="STRING" id="1296121.A0A1A5ZZ67"/>
<reference evidence="4" key="2">
    <citation type="submission" date="2013-07" db="EMBL/GenBank/DDBJ databases">
        <authorList>
            <consortium name="The Broad Institute Genome Sequencing Platform"/>
            <person name="Cuomo C."/>
            <person name="Litvintseva A."/>
            <person name="Chen Y."/>
            <person name="Heitman J."/>
            <person name="Sun S."/>
            <person name="Springer D."/>
            <person name="Dromer F."/>
            <person name="Young S.K."/>
            <person name="Zeng Q."/>
            <person name="Gargeya S."/>
            <person name="Fitzgerald M."/>
            <person name="Abouelleil A."/>
            <person name="Alvarado L."/>
            <person name="Berlin A.M."/>
            <person name="Chapman S.B."/>
            <person name="Dewar J."/>
            <person name="Goldberg J."/>
            <person name="Griggs A."/>
            <person name="Gujja S."/>
            <person name="Hansen M."/>
            <person name="Howarth C."/>
            <person name="Imamovic A."/>
            <person name="Larimer J."/>
            <person name="McCowan C."/>
            <person name="Murphy C."/>
            <person name="Pearson M."/>
            <person name="Priest M."/>
            <person name="Roberts A."/>
            <person name="Saif S."/>
            <person name="Shea T."/>
            <person name="Sykes S."/>
            <person name="Wortman J."/>
            <person name="Nusbaum C."/>
            <person name="Birren B."/>
        </authorList>
    </citation>
    <scope>NUCLEOTIDE SEQUENCE</scope>
    <source>
        <strain evidence="4">CBS 10117</strain>
    </source>
</reference>
<dbReference type="SUPFAM" id="SSF57997">
    <property type="entry name" value="Tropomyosin"/>
    <property type="match status" value="1"/>
</dbReference>
<dbReference type="PANTHER" id="PTHR23159">
    <property type="entry name" value="CENTROSOMAL PROTEIN 2"/>
    <property type="match status" value="1"/>
</dbReference>
<feature type="region of interest" description="Disordered" evidence="2">
    <location>
        <begin position="1014"/>
        <end position="1066"/>
    </location>
</feature>
<feature type="compositionally biased region" description="Low complexity" evidence="2">
    <location>
        <begin position="1712"/>
        <end position="1731"/>
    </location>
</feature>
<feature type="coiled-coil region" evidence="1">
    <location>
        <begin position="1091"/>
        <end position="1139"/>
    </location>
</feature>
<feature type="compositionally biased region" description="Low complexity" evidence="2">
    <location>
        <begin position="1744"/>
        <end position="1759"/>
    </location>
</feature>
<feature type="compositionally biased region" description="Polar residues" evidence="2">
    <location>
        <begin position="363"/>
        <end position="373"/>
    </location>
</feature>
<evidence type="ECO:0000313" key="5">
    <source>
        <dbReference type="Proteomes" id="UP000078595"/>
    </source>
</evidence>
<keyword evidence="5" id="KW-1185">Reference proteome</keyword>
<evidence type="ECO:0000313" key="4">
    <source>
        <dbReference type="EMBL" id="WWC64650.1"/>
    </source>
</evidence>
<proteinExistence type="predicted"/>
<evidence type="ECO:0000256" key="1">
    <source>
        <dbReference type="SAM" id="Coils"/>
    </source>
</evidence>
<dbReference type="OrthoDB" id="10255344at2759"/>
<feature type="compositionally biased region" description="Polar residues" evidence="2">
    <location>
        <begin position="67"/>
        <end position="76"/>
    </location>
</feature>
<feature type="region of interest" description="Disordered" evidence="2">
    <location>
        <begin position="15"/>
        <end position="76"/>
    </location>
</feature>